<name>A0A482WAT2_ASBVE</name>
<dbReference type="Proteomes" id="UP000292052">
    <property type="component" value="Unassembled WGS sequence"/>
</dbReference>
<feature type="non-terminal residue" evidence="1">
    <location>
        <position position="188"/>
    </location>
</feature>
<comment type="caution">
    <text evidence="1">The sequence shown here is derived from an EMBL/GenBank/DDBJ whole genome shotgun (WGS) entry which is preliminary data.</text>
</comment>
<keyword evidence="2" id="KW-1185">Reference proteome</keyword>
<dbReference type="OrthoDB" id="6746679at2759"/>
<dbReference type="STRING" id="1661398.A0A482WAT2"/>
<accession>A0A482WAT2</accession>
<protein>
    <recommendedName>
        <fullName evidence="3">Tyr recombinase domain-containing protein</fullName>
    </recommendedName>
</protein>
<dbReference type="GO" id="GO:0003677">
    <property type="term" value="F:DNA binding"/>
    <property type="evidence" value="ECO:0007669"/>
    <property type="project" value="InterPro"/>
</dbReference>
<evidence type="ECO:0000313" key="1">
    <source>
        <dbReference type="EMBL" id="RZC42331.1"/>
    </source>
</evidence>
<dbReference type="EMBL" id="QDEB01009079">
    <property type="protein sequence ID" value="RZC42331.1"/>
    <property type="molecule type" value="Genomic_DNA"/>
</dbReference>
<dbReference type="InterPro" id="IPR011010">
    <property type="entry name" value="DNA_brk_join_enz"/>
</dbReference>
<reference evidence="1 2" key="1">
    <citation type="submission" date="2017-03" db="EMBL/GenBank/DDBJ databases">
        <title>Genome of the blue death feigning beetle - Asbolus verrucosus.</title>
        <authorList>
            <person name="Rider S.D."/>
        </authorList>
    </citation>
    <scope>NUCLEOTIDE SEQUENCE [LARGE SCALE GENOMIC DNA]</scope>
    <source>
        <strain evidence="1">Butters</strain>
        <tissue evidence="1">Head and leg muscle</tissue>
    </source>
</reference>
<sequence>MSIDDIQDKGSILIVKIPDSKTRIQRTFVVEGETSSGLNIVEIYRKYVALRKSRYERIYKNFLDWCKKENIEKCTENCLLAFFEQHESKKSLWSMYSMLKLCLMVHNNIDISKFSKLIAFLKKATEHHKPKKSAVLDDTHIAKFLDEAPDCSYLMMKVALTLGISGALRREELCKMKPADIEFRNDVV</sequence>
<evidence type="ECO:0000313" key="2">
    <source>
        <dbReference type="Proteomes" id="UP000292052"/>
    </source>
</evidence>
<dbReference type="AlphaFoldDB" id="A0A482WAT2"/>
<evidence type="ECO:0008006" key="3">
    <source>
        <dbReference type="Google" id="ProtNLM"/>
    </source>
</evidence>
<gene>
    <name evidence="1" type="ORF">BDFB_012221</name>
</gene>
<dbReference type="SUPFAM" id="SSF56349">
    <property type="entry name" value="DNA breaking-rejoining enzymes"/>
    <property type="match status" value="1"/>
</dbReference>
<organism evidence="1 2">
    <name type="scientific">Asbolus verrucosus</name>
    <name type="common">Desert ironclad beetle</name>
    <dbReference type="NCBI Taxonomy" id="1661398"/>
    <lineage>
        <taxon>Eukaryota</taxon>
        <taxon>Metazoa</taxon>
        <taxon>Ecdysozoa</taxon>
        <taxon>Arthropoda</taxon>
        <taxon>Hexapoda</taxon>
        <taxon>Insecta</taxon>
        <taxon>Pterygota</taxon>
        <taxon>Neoptera</taxon>
        <taxon>Endopterygota</taxon>
        <taxon>Coleoptera</taxon>
        <taxon>Polyphaga</taxon>
        <taxon>Cucujiformia</taxon>
        <taxon>Tenebrionidae</taxon>
        <taxon>Pimeliinae</taxon>
        <taxon>Asbolus</taxon>
    </lineage>
</organism>
<proteinExistence type="predicted"/>